<comment type="caution">
    <text evidence="2">The sequence shown here is derived from an EMBL/GenBank/DDBJ whole genome shotgun (WGS) entry which is preliminary data.</text>
</comment>
<protein>
    <recommendedName>
        <fullName evidence="4">DUF3826 domain-containing protein</fullName>
    </recommendedName>
</protein>
<reference evidence="2 3" key="1">
    <citation type="submission" date="2017-11" db="EMBL/GenBank/DDBJ databases">
        <title>Infants hospitalized years apart are colonized by the same room-sourced microbial strains.</title>
        <authorList>
            <person name="Brooks B."/>
            <person name="Olm M.R."/>
            <person name="Firek B.A."/>
            <person name="Baker R."/>
            <person name="Thomas B.C."/>
            <person name="Morowitz M.J."/>
            <person name="Banfield J.F."/>
        </authorList>
    </citation>
    <scope>NUCLEOTIDE SEQUENCE [LARGE SCALE GENOMIC DNA]</scope>
    <source>
        <strain evidence="2">S2_009_000_R2_76</strain>
    </source>
</reference>
<evidence type="ECO:0000256" key="1">
    <source>
        <dbReference type="SAM" id="SignalP"/>
    </source>
</evidence>
<name>A0A2W5ERZ8_9SPHI</name>
<feature type="chain" id="PRO_5016109602" description="DUF3826 domain-containing protein" evidence="1">
    <location>
        <begin position="20"/>
        <end position="216"/>
    </location>
</feature>
<evidence type="ECO:0000313" key="3">
    <source>
        <dbReference type="Proteomes" id="UP000249645"/>
    </source>
</evidence>
<dbReference type="AlphaFoldDB" id="A0A2W5ERZ8"/>
<evidence type="ECO:0000313" key="2">
    <source>
        <dbReference type="EMBL" id="PZP46765.1"/>
    </source>
</evidence>
<dbReference type="InterPro" id="IPR024284">
    <property type="entry name" value="DUF3826"/>
</dbReference>
<sequence>MKKILMFLLLFTTVSFVFAQKSSETYKQTIQKRADKIVAALNLTDSSKFRKVSHIVADQYEDLNDVYIWRDSSYNKIKRENTNNKELITKKKADVDSSVKKKIGKLHTSYLKHLSKQLNPDQVDDVKNGMTYNVANITYKAYQDMIPTLTEEQKKQLWVWLVEARENAMDAESSDKKHAWFGKYKGRINNYLSAQGYDIQKERKGWEDRIKSSKSK</sequence>
<feature type="signal peptide" evidence="1">
    <location>
        <begin position="1"/>
        <end position="19"/>
    </location>
</feature>
<organism evidence="2 3">
    <name type="scientific">Pseudopedobacter saltans</name>
    <dbReference type="NCBI Taxonomy" id="151895"/>
    <lineage>
        <taxon>Bacteria</taxon>
        <taxon>Pseudomonadati</taxon>
        <taxon>Bacteroidota</taxon>
        <taxon>Sphingobacteriia</taxon>
        <taxon>Sphingobacteriales</taxon>
        <taxon>Sphingobacteriaceae</taxon>
        <taxon>Pseudopedobacter</taxon>
    </lineage>
</organism>
<keyword evidence="1" id="KW-0732">Signal</keyword>
<dbReference type="Pfam" id="PF12875">
    <property type="entry name" value="DUF3826"/>
    <property type="match status" value="1"/>
</dbReference>
<evidence type="ECO:0008006" key="4">
    <source>
        <dbReference type="Google" id="ProtNLM"/>
    </source>
</evidence>
<accession>A0A2W5ERZ8</accession>
<proteinExistence type="predicted"/>
<gene>
    <name evidence="2" type="ORF">DI598_11770</name>
</gene>
<dbReference type="Proteomes" id="UP000249645">
    <property type="component" value="Unassembled WGS sequence"/>
</dbReference>
<dbReference type="EMBL" id="QFOI01000214">
    <property type="protein sequence ID" value="PZP46765.1"/>
    <property type="molecule type" value="Genomic_DNA"/>
</dbReference>